<dbReference type="InterPro" id="IPR004883">
    <property type="entry name" value="LOB"/>
</dbReference>
<feature type="chain" id="PRO_5035931064" description="LOB domain-containing protein" evidence="3">
    <location>
        <begin position="17"/>
        <end position="298"/>
    </location>
</feature>
<organism evidence="5 6">
    <name type="scientific">Olea europaea subsp. europaea</name>
    <dbReference type="NCBI Taxonomy" id="158383"/>
    <lineage>
        <taxon>Eukaryota</taxon>
        <taxon>Viridiplantae</taxon>
        <taxon>Streptophyta</taxon>
        <taxon>Embryophyta</taxon>
        <taxon>Tracheophyta</taxon>
        <taxon>Spermatophyta</taxon>
        <taxon>Magnoliopsida</taxon>
        <taxon>eudicotyledons</taxon>
        <taxon>Gunneridae</taxon>
        <taxon>Pentapetalae</taxon>
        <taxon>asterids</taxon>
        <taxon>lamiids</taxon>
        <taxon>Lamiales</taxon>
        <taxon>Oleaceae</taxon>
        <taxon>Oleeae</taxon>
        <taxon>Olea</taxon>
    </lineage>
</organism>
<sequence>MFQLLCFLIRILRIISQFIMTVKGGTSPACAACKYQRRKCSSDCPLAPYFPANQPKMFQNVHRLFGVSNITKILGNLETNDQKEDAMKSIIYESDMRERFPVYGCSVIICQLRLQLQHALEELRYVYAQLETYRQQFNRQSTPHYSSSPQPEFGMYSNNDVSQAFQPSSLRNEMTNFGMNNQFFANENIGFYAESSDVMDRPMLGFDPYCDMNNSQSITLQAQMDAYEIPQDQEISQDFEQMHSNTLPDDRQSYIETKGACESSSESSLKDTTQSSSEQVSQSELRNAAACFSLCHLE</sequence>
<feature type="compositionally biased region" description="Polar residues" evidence="2">
    <location>
        <begin position="262"/>
        <end position="273"/>
    </location>
</feature>
<keyword evidence="6" id="KW-1185">Reference proteome</keyword>
<name>A0A8S0U1Y3_OLEEU</name>
<proteinExistence type="inferred from homology"/>
<dbReference type="PROSITE" id="PS50891">
    <property type="entry name" value="LOB"/>
    <property type="match status" value="1"/>
</dbReference>
<gene>
    <name evidence="5" type="ORF">OLEA9_A056446</name>
</gene>
<reference evidence="5 6" key="1">
    <citation type="submission" date="2019-12" db="EMBL/GenBank/DDBJ databases">
        <authorList>
            <person name="Alioto T."/>
            <person name="Alioto T."/>
            <person name="Gomez Garrido J."/>
        </authorList>
    </citation>
    <scope>NUCLEOTIDE SEQUENCE [LARGE SCALE GENOMIC DNA]</scope>
</reference>
<protein>
    <recommendedName>
        <fullName evidence="4">LOB domain-containing protein</fullName>
    </recommendedName>
</protein>
<feature type="signal peptide" evidence="3">
    <location>
        <begin position="1"/>
        <end position="16"/>
    </location>
</feature>
<accession>A0A8S0U1Y3</accession>
<evidence type="ECO:0000256" key="3">
    <source>
        <dbReference type="SAM" id="SignalP"/>
    </source>
</evidence>
<dbReference type="Pfam" id="PF03195">
    <property type="entry name" value="LOB"/>
    <property type="match status" value="1"/>
</dbReference>
<dbReference type="PANTHER" id="PTHR31301">
    <property type="entry name" value="LOB DOMAIN-CONTAINING PROTEIN 4-RELATED"/>
    <property type="match status" value="1"/>
</dbReference>
<feature type="region of interest" description="Disordered" evidence="2">
    <location>
        <begin position="258"/>
        <end position="282"/>
    </location>
</feature>
<evidence type="ECO:0000313" key="5">
    <source>
        <dbReference type="EMBL" id="CAA3012494.1"/>
    </source>
</evidence>
<comment type="caution">
    <text evidence="5">The sequence shown here is derived from an EMBL/GenBank/DDBJ whole genome shotgun (WGS) entry which is preliminary data.</text>
</comment>
<dbReference type="PANTHER" id="PTHR31301:SF21">
    <property type="entry name" value="LOB DOMAIN-CONTAINING PROTEIN 27-RELATED"/>
    <property type="match status" value="1"/>
</dbReference>
<evidence type="ECO:0000259" key="4">
    <source>
        <dbReference type="PROSITE" id="PS50891"/>
    </source>
</evidence>
<dbReference type="OrthoDB" id="1893065at2759"/>
<dbReference type="EMBL" id="CACTIH010007402">
    <property type="protein sequence ID" value="CAA3012494.1"/>
    <property type="molecule type" value="Genomic_DNA"/>
</dbReference>
<dbReference type="Gramene" id="OE9A056446T1">
    <property type="protein sequence ID" value="OE9A056446C1"/>
    <property type="gene ID" value="OE9A056446"/>
</dbReference>
<evidence type="ECO:0000313" key="6">
    <source>
        <dbReference type="Proteomes" id="UP000594638"/>
    </source>
</evidence>
<comment type="similarity">
    <text evidence="1">Belongs to the LOB domain-containing protein family.</text>
</comment>
<feature type="domain" description="LOB" evidence="4">
    <location>
        <begin position="28"/>
        <end position="130"/>
    </location>
</feature>
<dbReference type="AlphaFoldDB" id="A0A8S0U1Y3"/>
<keyword evidence="3" id="KW-0732">Signal</keyword>
<dbReference type="Proteomes" id="UP000594638">
    <property type="component" value="Unassembled WGS sequence"/>
</dbReference>
<evidence type="ECO:0000256" key="2">
    <source>
        <dbReference type="SAM" id="MobiDB-lite"/>
    </source>
</evidence>
<evidence type="ECO:0000256" key="1">
    <source>
        <dbReference type="ARBA" id="ARBA00005474"/>
    </source>
</evidence>